<name>A0ABN8DYK4_9VIBR</name>
<dbReference type="PANTHER" id="PTHR38834">
    <property type="entry name" value="PERIPLASMIC SUBSTRATE BINDING PROTEIN FAMILY 3"/>
    <property type="match status" value="1"/>
</dbReference>
<reference evidence="1" key="1">
    <citation type="submission" date="2021-11" db="EMBL/GenBank/DDBJ databases">
        <authorList>
            <person name="Rodrigo-Torres L."/>
            <person name="Arahal R. D."/>
            <person name="Lucena T."/>
        </authorList>
    </citation>
    <scope>NUCLEOTIDE SEQUENCE</scope>
    <source>
        <strain evidence="1">CECT 7928</strain>
    </source>
</reference>
<dbReference type="SUPFAM" id="SSF53850">
    <property type="entry name" value="Periplasmic binding protein-like II"/>
    <property type="match status" value="1"/>
</dbReference>
<proteinExistence type="predicted"/>
<protein>
    <recommendedName>
        <fullName evidence="3">Solute-binding protein family 3/N-terminal domain-containing protein</fullName>
    </recommendedName>
</protein>
<dbReference type="PANTHER" id="PTHR38834:SF3">
    <property type="entry name" value="SOLUTE-BINDING PROTEIN FAMILY 3_N-TERMINAL DOMAIN-CONTAINING PROTEIN"/>
    <property type="match status" value="1"/>
</dbReference>
<dbReference type="Proteomes" id="UP000838748">
    <property type="component" value="Unassembled WGS sequence"/>
</dbReference>
<evidence type="ECO:0000313" key="1">
    <source>
        <dbReference type="EMBL" id="CAH0536615.1"/>
    </source>
</evidence>
<dbReference type="Gene3D" id="3.40.190.10">
    <property type="entry name" value="Periplasmic binding protein-like II"/>
    <property type="match status" value="2"/>
</dbReference>
<evidence type="ECO:0008006" key="3">
    <source>
        <dbReference type="Google" id="ProtNLM"/>
    </source>
</evidence>
<gene>
    <name evidence="1" type="ORF">VMF7928_00570</name>
</gene>
<sequence>MVVKAAVEVMGHELNVELYPWQRSVMLAKTQPKYAGYFPEYYFESEDVIFSQSIGSGPLGFAEHTSTPITWSSLQDLKTVKLGVINGYVNTQKLDDMIANGDIEVEAVVRDSQNLHKLAKKRISLAVIDSNVFSYLLSTDSTLRQQKGRLQMNPKILADKQLFIAFLNDEEGKKWKKVVDEGLNKIDVDKIMSTYFSSIEQPK</sequence>
<dbReference type="RefSeq" id="WP_237359973.1">
    <property type="nucleotide sequence ID" value="NZ_CAKLDM010000001.1"/>
</dbReference>
<dbReference type="EMBL" id="CAKLDM010000001">
    <property type="protein sequence ID" value="CAH0536615.1"/>
    <property type="molecule type" value="Genomic_DNA"/>
</dbReference>
<comment type="caution">
    <text evidence="1">The sequence shown here is derived from an EMBL/GenBank/DDBJ whole genome shotgun (WGS) entry which is preliminary data.</text>
</comment>
<accession>A0ABN8DYK4</accession>
<keyword evidence="2" id="KW-1185">Reference proteome</keyword>
<evidence type="ECO:0000313" key="2">
    <source>
        <dbReference type="Proteomes" id="UP000838748"/>
    </source>
</evidence>
<organism evidence="1 2">
    <name type="scientific">Vibrio marisflavi CECT 7928</name>
    <dbReference type="NCBI Taxonomy" id="634439"/>
    <lineage>
        <taxon>Bacteria</taxon>
        <taxon>Pseudomonadati</taxon>
        <taxon>Pseudomonadota</taxon>
        <taxon>Gammaproteobacteria</taxon>
        <taxon>Vibrionales</taxon>
        <taxon>Vibrionaceae</taxon>
        <taxon>Vibrio</taxon>
    </lineage>
</organism>